<keyword evidence="3" id="KW-0521">NADP</keyword>
<feature type="transmembrane region" description="Helical" evidence="5">
    <location>
        <begin position="20"/>
        <end position="38"/>
    </location>
</feature>
<keyword evidence="4" id="KW-0520">NAD</keyword>
<keyword evidence="5" id="KW-1133">Transmembrane helix</keyword>
<evidence type="ECO:0000256" key="5">
    <source>
        <dbReference type="SAM" id="Phobius"/>
    </source>
</evidence>
<gene>
    <name evidence="6" type="ORF">EVA_15882</name>
</gene>
<dbReference type="InterPro" id="IPR017437">
    <property type="entry name" value="ATP-NAD_kinase_PpnK-typ_C"/>
</dbReference>
<organism evidence="6">
    <name type="scientific">gut metagenome</name>
    <dbReference type="NCBI Taxonomy" id="749906"/>
    <lineage>
        <taxon>unclassified sequences</taxon>
        <taxon>metagenomes</taxon>
        <taxon>organismal metagenomes</taxon>
    </lineage>
</organism>
<sequence>MFTLNLVIVLCNIWCKNTNIIISCLIIGNAFSVLFWLFKSVFREKMPNLHSKQMMHLMKFVVFGNTYQVKKSSHAAHLFRILKELKAEVCVCKEFYQFLRSEHINIEADQLFDGNDFTADMVISIGGDGTFLKAARWVGRKGIPILGINTGRLGFLADISPEEMEAAFREITAGKYSVEERSVLQLVGDDTHWQVSPYALNEIAVLKRDSSSMISIHAAINGVFLTTYQADGLIIATPTGSTAYSLSVGGPIMVAQSNTIVLTPVAPHSLNMRPIVICDGWEITLEVESRSHNFLVAIDGNSMTCKESTKLTIRKADYNVKVVKRFNHHFFGTLRDKMMWGADGRK</sequence>
<keyword evidence="2 6" id="KW-0418">Kinase</keyword>
<keyword evidence="1" id="KW-0808">Transferase</keyword>
<dbReference type="AlphaFoldDB" id="J9FMA9"/>
<keyword evidence="5" id="KW-0812">Transmembrane</keyword>
<accession>J9FMA9</accession>
<dbReference type="InterPro" id="IPR016064">
    <property type="entry name" value="NAD/diacylglycerol_kinase_sf"/>
</dbReference>
<protein>
    <submittedName>
        <fullName evidence="6">Inorganic polyphosphate/ATP-NAD kinase</fullName>
    </submittedName>
</protein>
<evidence type="ECO:0000256" key="1">
    <source>
        <dbReference type="ARBA" id="ARBA00022679"/>
    </source>
</evidence>
<dbReference type="NCBIfam" id="NF002521">
    <property type="entry name" value="PRK01911.1"/>
    <property type="match status" value="1"/>
</dbReference>
<proteinExistence type="inferred from homology"/>
<dbReference type="GO" id="GO:0003951">
    <property type="term" value="F:NAD+ kinase activity"/>
    <property type="evidence" value="ECO:0007669"/>
    <property type="project" value="InterPro"/>
</dbReference>
<dbReference type="PANTHER" id="PTHR20275">
    <property type="entry name" value="NAD KINASE"/>
    <property type="match status" value="1"/>
</dbReference>
<evidence type="ECO:0000256" key="3">
    <source>
        <dbReference type="ARBA" id="ARBA00022857"/>
    </source>
</evidence>
<dbReference type="GO" id="GO:0019674">
    <property type="term" value="P:NAD+ metabolic process"/>
    <property type="evidence" value="ECO:0007669"/>
    <property type="project" value="InterPro"/>
</dbReference>
<dbReference type="EMBL" id="AMCI01005497">
    <property type="protein sequence ID" value="EJW96031.1"/>
    <property type="molecule type" value="Genomic_DNA"/>
</dbReference>
<name>J9FMA9_9ZZZZ</name>
<dbReference type="PANTHER" id="PTHR20275:SF0">
    <property type="entry name" value="NAD KINASE"/>
    <property type="match status" value="1"/>
</dbReference>
<evidence type="ECO:0000256" key="2">
    <source>
        <dbReference type="ARBA" id="ARBA00022777"/>
    </source>
</evidence>
<keyword evidence="5" id="KW-0472">Membrane</keyword>
<dbReference type="SUPFAM" id="SSF111331">
    <property type="entry name" value="NAD kinase/diacylglycerol kinase-like"/>
    <property type="match status" value="1"/>
</dbReference>
<comment type="caution">
    <text evidence="6">The sequence shown here is derived from an EMBL/GenBank/DDBJ whole genome shotgun (WGS) entry which is preliminary data.</text>
</comment>
<dbReference type="HAMAP" id="MF_00361">
    <property type="entry name" value="NAD_kinase"/>
    <property type="match status" value="1"/>
</dbReference>
<dbReference type="Pfam" id="PF01513">
    <property type="entry name" value="NAD_kinase"/>
    <property type="match status" value="1"/>
</dbReference>
<dbReference type="Gene3D" id="3.40.50.10330">
    <property type="entry name" value="Probable inorganic polyphosphate/atp-NAD kinase, domain 1"/>
    <property type="match status" value="1"/>
</dbReference>
<evidence type="ECO:0000256" key="4">
    <source>
        <dbReference type="ARBA" id="ARBA00023027"/>
    </source>
</evidence>
<reference evidence="6" key="1">
    <citation type="journal article" date="2012" name="PLoS ONE">
        <title>Gene sets for utilization of primary and secondary nutrition supplies in the distal gut of endangered iberian lynx.</title>
        <authorList>
            <person name="Alcaide M."/>
            <person name="Messina E."/>
            <person name="Richter M."/>
            <person name="Bargiela R."/>
            <person name="Peplies J."/>
            <person name="Huws S.A."/>
            <person name="Newbold C.J."/>
            <person name="Golyshin P.N."/>
            <person name="Simon M.A."/>
            <person name="Lopez G."/>
            <person name="Yakimov M.M."/>
            <person name="Ferrer M."/>
        </authorList>
    </citation>
    <scope>NUCLEOTIDE SEQUENCE</scope>
</reference>
<dbReference type="Gene3D" id="2.60.200.30">
    <property type="entry name" value="Probable inorganic polyphosphate/atp-NAD kinase, domain 2"/>
    <property type="match status" value="1"/>
</dbReference>
<dbReference type="InterPro" id="IPR002504">
    <property type="entry name" value="NADK"/>
</dbReference>
<dbReference type="GO" id="GO:0006741">
    <property type="term" value="P:NADP+ biosynthetic process"/>
    <property type="evidence" value="ECO:0007669"/>
    <property type="project" value="InterPro"/>
</dbReference>
<dbReference type="InterPro" id="IPR017438">
    <property type="entry name" value="ATP-NAD_kinase_N"/>
</dbReference>
<dbReference type="Pfam" id="PF20143">
    <property type="entry name" value="NAD_kinase_C"/>
    <property type="match status" value="1"/>
</dbReference>
<evidence type="ECO:0000313" key="6">
    <source>
        <dbReference type="EMBL" id="EJW96031.1"/>
    </source>
</evidence>